<dbReference type="RefSeq" id="XP_041222494.1">
    <property type="nucleotide sequence ID" value="XM_041369797.1"/>
</dbReference>
<accession>A0AAD4DZD2</accession>
<organism evidence="1 2">
    <name type="scientific">Suillus fuscotomentosus</name>
    <dbReference type="NCBI Taxonomy" id="1912939"/>
    <lineage>
        <taxon>Eukaryota</taxon>
        <taxon>Fungi</taxon>
        <taxon>Dikarya</taxon>
        <taxon>Basidiomycota</taxon>
        <taxon>Agaricomycotina</taxon>
        <taxon>Agaricomycetes</taxon>
        <taxon>Agaricomycetidae</taxon>
        <taxon>Boletales</taxon>
        <taxon>Suillineae</taxon>
        <taxon>Suillaceae</taxon>
        <taxon>Suillus</taxon>
    </lineage>
</organism>
<evidence type="ECO:0000313" key="2">
    <source>
        <dbReference type="Proteomes" id="UP001195769"/>
    </source>
</evidence>
<dbReference type="GeneID" id="64664095"/>
<name>A0AAD4DZD2_9AGAM</name>
<gene>
    <name evidence="1" type="ORF">F5891DRAFT_1245376</name>
</gene>
<evidence type="ECO:0000313" key="1">
    <source>
        <dbReference type="EMBL" id="KAG1896918.1"/>
    </source>
</evidence>
<reference evidence="1" key="1">
    <citation type="journal article" date="2020" name="New Phytol.">
        <title>Comparative genomics reveals dynamic genome evolution in host specialist ectomycorrhizal fungi.</title>
        <authorList>
            <person name="Lofgren L.A."/>
            <person name="Nguyen N.H."/>
            <person name="Vilgalys R."/>
            <person name="Ruytinx J."/>
            <person name="Liao H.L."/>
            <person name="Branco S."/>
            <person name="Kuo A."/>
            <person name="LaButti K."/>
            <person name="Lipzen A."/>
            <person name="Andreopoulos W."/>
            <person name="Pangilinan J."/>
            <person name="Riley R."/>
            <person name="Hundley H."/>
            <person name="Na H."/>
            <person name="Barry K."/>
            <person name="Grigoriev I.V."/>
            <person name="Stajich J.E."/>
            <person name="Kennedy P.G."/>
        </authorList>
    </citation>
    <scope>NUCLEOTIDE SEQUENCE</scope>
    <source>
        <strain evidence="1">FC203</strain>
    </source>
</reference>
<sequence length="256" mass="28212">MLFGARHCGVSTMRARGCYLSPVPTFINASYVMAHLRCLGRKPLKHHQSTAKQLEFLAIAQLAAAEDDNDELLGLALAALAADHRWKSLSKKYGIHGEYNQPKSKDFFDILLGHSSERQFKAWFTASPSASSFRSAWLSWFSASFKISSSEFPEVRLLPSPDLPPVPLTTFDFRTGKGSELSTPLFEALGFGVIVPPACADFGVACEFLLVSMQGHPVKKLMAKQTQLSRSRANEAAHHNLCSEEAVYVHEAWALA</sequence>
<dbReference type="Proteomes" id="UP001195769">
    <property type="component" value="Unassembled WGS sequence"/>
</dbReference>
<keyword evidence="2" id="KW-1185">Reference proteome</keyword>
<proteinExistence type="predicted"/>
<dbReference type="EMBL" id="JABBWK010000051">
    <property type="protein sequence ID" value="KAG1896918.1"/>
    <property type="molecule type" value="Genomic_DNA"/>
</dbReference>
<protein>
    <submittedName>
        <fullName evidence="1">Uncharacterized protein</fullName>
    </submittedName>
</protein>
<comment type="caution">
    <text evidence="1">The sequence shown here is derived from an EMBL/GenBank/DDBJ whole genome shotgun (WGS) entry which is preliminary data.</text>
</comment>
<dbReference type="AlphaFoldDB" id="A0AAD4DZD2"/>